<protein>
    <recommendedName>
        <fullName evidence="1">endopeptidase La</fullName>
        <ecNumber evidence="1">3.4.21.53</ecNumber>
    </recommendedName>
</protein>
<feature type="active site" evidence="1">
    <location>
        <position position="307"/>
    </location>
</feature>
<keyword evidence="2" id="KW-1133">Transmembrane helix</keyword>
<dbReference type="InterPro" id="IPR027065">
    <property type="entry name" value="Lon_Prtase"/>
</dbReference>
<name>A0A2T0VGX1_9MICO</name>
<dbReference type="InterPro" id="IPR020568">
    <property type="entry name" value="Ribosomal_Su5_D2-typ_SF"/>
</dbReference>
<keyword evidence="6" id="KW-1185">Reference proteome</keyword>
<evidence type="ECO:0000313" key="6">
    <source>
        <dbReference type="Proteomes" id="UP000237983"/>
    </source>
</evidence>
<keyword evidence="1" id="KW-0720">Serine protease</keyword>
<dbReference type="GO" id="GO:0006508">
    <property type="term" value="P:proteolysis"/>
    <property type="evidence" value="ECO:0007669"/>
    <property type="project" value="UniProtKB-KW"/>
</dbReference>
<comment type="catalytic activity">
    <reaction evidence="1">
        <text>Hydrolysis of proteins in presence of ATP.</text>
        <dbReference type="EC" id="3.4.21.53"/>
    </reaction>
</comment>
<keyword evidence="2" id="KW-0472">Membrane</keyword>
<dbReference type="EMBL" id="PVTL01000002">
    <property type="protein sequence ID" value="PRY69449.1"/>
    <property type="molecule type" value="Genomic_DNA"/>
</dbReference>
<keyword evidence="1" id="KW-0378">Hydrolase</keyword>
<dbReference type="PROSITE" id="PS50106">
    <property type="entry name" value="PDZ"/>
    <property type="match status" value="1"/>
</dbReference>
<dbReference type="Pfam" id="PF13180">
    <property type="entry name" value="PDZ_2"/>
    <property type="match status" value="1"/>
</dbReference>
<dbReference type="InterPro" id="IPR001478">
    <property type="entry name" value="PDZ"/>
</dbReference>
<dbReference type="PROSITE" id="PS51786">
    <property type="entry name" value="LON_PROTEOLYTIC"/>
    <property type="match status" value="1"/>
</dbReference>
<dbReference type="GO" id="GO:0004252">
    <property type="term" value="F:serine-type endopeptidase activity"/>
    <property type="evidence" value="ECO:0007669"/>
    <property type="project" value="UniProtKB-UniRule"/>
</dbReference>
<dbReference type="InterPro" id="IPR008269">
    <property type="entry name" value="Lon_proteolytic"/>
</dbReference>
<dbReference type="SUPFAM" id="SSF54211">
    <property type="entry name" value="Ribosomal protein S5 domain 2-like"/>
    <property type="match status" value="1"/>
</dbReference>
<dbReference type="OrthoDB" id="2356897at2"/>
<dbReference type="GO" id="GO:0030163">
    <property type="term" value="P:protein catabolic process"/>
    <property type="evidence" value="ECO:0007669"/>
    <property type="project" value="InterPro"/>
</dbReference>
<dbReference type="AlphaFoldDB" id="A0A2T0VGX1"/>
<evidence type="ECO:0000313" key="5">
    <source>
        <dbReference type="EMBL" id="PRY69449.1"/>
    </source>
</evidence>
<comment type="caution">
    <text evidence="5">The sequence shown here is derived from an EMBL/GenBank/DDBJ whole genome shotgun (WGS) entry which is preliminary data.</text>
</comment>
<organism evidence="5 6">
    <name type="scientific">Glaciihabitans tibetensis</name>
    <dbReference type="NCBI Taxonomy" id="1266600"/>
    <lineage>
        <taxon>Bacteria</taxon>
        <taxon>Bacillati</taxon>
        <taxon>Actinomycetota</taxon>
        <taxon>Actinomycetes</taxon>
        <taxon>Micrococcales</taxon>
        <taxon>Microbacteriaceae</taxon>
        <taxon>Glaciihabitans</taxon>
    </lineage>
</organism>
<dbReference type="RefSeq" id="WP_106210254.1">
    <property type="nucleotide sequence ID" value="NZ_PVTL01000002.1"/>
</dbReference>
<feature type="active site" evidence="1">
    <location>
        <position position="262"/>
    </location>
</feature>
<proteinExistence type="inferred from homology"/>
<comment type="similarity">
    <text evidence="1">Belongs to the peptidase S16 family.</text>
</comment>
<feature type="transmembrane region" description="Helical" evidence="2">
    <location>
        <begin position="21"/>
        <end position="45"/>
    </location>
</feature>
<dbReference type="EC" id="3.4.21.53" evidence="1"/>
<dbReference type="GO" id="GO:0005524">
    <property type="term" value="F:ATP binding"/>
    <property type="evidence" value="ECO:0007669"/>
    <property type="project" value="InterPro"/>
</dbReference>
<accession>A0A2T0VGX1</accession>
<dbReference type="Gene3D" id="3.30.230.10">
    <property type="match status" value="1"/>
</dbReference>
<dbReference type="InterPro" id="IPR014721">
    <property type="entry name" value="Ribsml_uS5_D2-typ_fold_subgr"/>
</dbReference>
<evidence type="ECO:0000259" key="3">
    <source>
        <dbReference type="PROSITE" id="PS50106"/>
    </source>
</evidence>
<dbReference type="Pfam" id="PF05362">
    <property type="entry name" value="Lon_C"/>
    <property type="match status" value="1"/>
</dbReference>
<dbReference type="GO" id="GO:0004176">
    <property type="term" value="F:ATP-dependent peptidase activity"/>
    <property type="evidence" value="ECO:0007669"/>
    <property type="project" value="UniProtKB-UniRule"/>
</dbReference>
<feature type="domain" description="PDZ" evidence="3">
    <location>
        <begin position="134"/>
        <end position="216"/>
    </location>
</feature>
<dbReference type="SMART" id="SM00228">
    <property type="entry name" value="PDZ"/>
    <property type="match status" value="1"/>
</dbReference>
<dbReference type="PANTHER" id="PTHR10046">
    <property type="entry name" value="ATP DEPENDENT LON PROTEASE FAMILY MEMBER"/>
    <property type="match status" value="1"/>
</dbReference>
<sequence length="370" mass="38138">MSLFADTTPDLPPRDVRRNRTGWSILGLALVGITAVAFIPAPYVIEKPGPVFDTLGSVSVEGEEVPLIDIPDAETYETEGTLDMLTVSVAGNREQRPGWFEIAASWLDPSNAVVPLNEIYPEGVTVEDTTTQSNIDMVNSQKQAIAAALTNLGYELPTTLTVAGTQEGAPAEGMLEAGDTIESLNGQTFSDVSELQAAIAANGVEDAASITIVRDGTEATVEIVPTLSSGDAPVPILGISVGNDYAFPIDVKIQLEKVGGPSAGMMFALGIIDKLTPGALNGGENVAGTGTITVDGDVGPIGGIRQKLYGAVDAGAEWFLAPEDNCDEVVGHVPDGLTVFAVGTLDESLAALSAIDTGEGLSALPTCAAQ</sequence>
<gene>
    <name evidence="5" type="ORF">B0I08_102122</name>
</gene>
<dbReference type="Proteomes" id="UP000237983">
    <property type="component" value="Unassembled WGS sequence"/>
</dbReference>
<evidence type="ECO:0000256" key="2">
    <source>
        <dbReference type="SAM" id="Phobius"/>
    </source>
</evidence>
<dbReference type="SUPFAM" id="SSF50156">
    <property type="entry name" value="PDZ domain-like"/>
    <property type="match status" value="1"/>
</dbReference>
<evidence type="ECO:0000256" key="1">
    <source>
        <dbReference type="PROSITE-ProRule" id="PRU01122"/>
    </source>
</evidence>
<keyword evidence="2" id="KW-0812">Transmembrane</keyword>
<feature type="domain" description="Lon proteolytic" evidence="4">
    <location>
        <begin position="256"/>
        <end position="355"/>
    </location>
</feature>
<evidence type="ECO:0000259" key="4">
    <source>
        <dbReference type="PROSITE" id="PS51786"/>
    </source>
</evidence>
<keyword evidence="1" id="KW-0645">Protease</keyword>
<reference evidence="5 6" key="1">
    <citation type="submission" date="2018-03" db="EMBL/GenBank/DDBJ databases">
        <title>Genomic Encyclopedia of Type Strains, Phase III (KMG-III): the genomes of soil and plant-associated and newly described type strains.</title>
        <authorList>
            <person name="Whitman W."/>
        </authorList>
    </citation>
    <scope>NUCLEOTIDE SEQUENCE [LARGE SCALE GENOMIC DNA]</scope>
    <source>
        <strain evidence="5 6">CGMCC 1.12484</strain>
    </source>
</reference>
<dbReference type="InterPro" id="IPR036034">
    <property type="entry name" value="PDZ_sf"/>
</dbReference>